<protein>
    <recommendedName>
        <fullName evidence="3">Glycosyl transferase family 28 C-terminal domain-containing protein</fullName>
    </recommendedName>
</protein>
<evidence type="ECO:0000313" key="1">
    <source>
        <dbReference type="EMBL" id="QVK24584.1"/>
    </source>
</evidence>
<dbReference type="SUPFAM" id="SSF53756">
    <property type="entry name" value="UDP-Glycosyltransferase/glycogen phosphorylase"/>
    <property type="match status" value="1"/>
</dbReference>
<keyword evidence="2" id="KW-1185">Reference proteome</keyword>
<evidence type="ECO:0000313" key="2">
    <source>
        <dbReference type="Proteomes" id="UP000676428"/>
    </source>
</evidence>
<accession>A0ABX8DIH3</accession>
<sequence length="357" mass="39227">MAEPFCSSIKFLFIPVSSAEGIGEYMRSLILADAVAARWPQAQIRFILNRDAPYAESCPYPADLLDETPTKRVMDVNQIISDYQPNVVIFDASGRRTQLQHAKRCGAKVIFISQHRRKRSRGLKWQRLRVTDSHWVVQPEFFIGDISWFERLKLWWLRKPAPVSVGPVFSPPQPALQQQLLAQFDLRAGNFWLFNAGSGGHRVAGTLVADVFAKAAAGVYQQTGMPCVMVFGSNYPQALPQYPGVVAVAGIDNVAFISLLAAADSAVLAGGDTLLQALALHIPTVAVPVSKDQYARINSCVAQQLCLHAEFNGDALIRSAIALREPGIQKQLKQQMMSQGVSNGLDVAMAQLEALLR</sequence>
<dbReference type="EMBL" id="CP074572">
    <property type="protein sequence ID" value="QVK24584.1"/>
    <property type="molecule type" value="Genomic_DNA"/>
</dbReference>
<dbReference type="Gene3D" id="3.40.50.2000">
    <property type="entry name" value="Glycogen Phosphorylase B"/>
    <property type="match status" value="1"/>
</dbReference>
<evidence type="ECO:0008006" key="3">
    <source>
        <dbReference type="Google" id="ProtNLM"/>
    </source>
</evidence>
<organism evidence="1 2">
    <name type="scientific">Shewanella dokdonensis</name>
    <dbReference type="NCBI Taxonomy" id="712036"/>
    <lineage>
        <taxon>Bacteria</taxon>
        <taxon>Pseudomonadati</taxon>
        <taxon>Pseudomonadota</taxon>
        <taxon>Gammaproteobacteria</taxon>
        <taxon>Alteromonadales</taxon>
        <taxon>Shewanellaceae</taxon>
        <taxon>Shewanella</taxon>
    </lineage>
</organism>
<name>A0ABX8DIH3_9GAMM</name>
<dbReference type="Proteomes" id="UP000676428">
    <property type="component" value="Chromosome"/>
</dbReference>
<proteinExistence type="predicted"/>
<gene>
    <name evidence="1" type="ORF">KHX94_09225</name>
</gene>
<dbReference type="RefSeq" id="WP_213683169.1">
    <property type="nucleotide sequence ID" value="NZ_CP074572.1"/>
</dbReference>
<reference evidence="1 2" key="1">
    <citation type="journal article" date="2012" name="Int. J. Syst. Evol. Microbiol.">
        <title>Shewanella dokdonensis sp. nov., isolated from seawater.</title>
        <authorList>
            <person name="Sung H.R."/>
            <person name="Yoon J.H."/>
            <person name="Ghim S.Y."/>
        </authorList>
    </citation>
    <scope>NUCLEOTIDE SEQUENCE [LARGE SCALE GENOMIC DNA]</scope>
    <source>
        <strain evidence="1 2">DSM 23626</strain>
    </source>
</reference>